<comment type="caution">
    <text evidence="1">The sequence shown here is derived from an EMBL/GenBank/DDBJ whole genome shotgun (WGS) entry which is preliminary data.</text>
</comment>
<dbReference type="AlphaFoldDB" id="A0A5B7J9T2"/>
<evidence type="ECO:0000313" key="1">
    <source>
        <dbReference type="EMBL" id="MPC94621.1"/>
    </source>
</evidence>
<name>A0A5B7J9T2_PORTR</name>
<proteinExistence type="predicted"/>
<sequence>MNLVFKVVVGGCSGEDAGVGGRPRGAVVVAAAAVMMNVTVVKVCGWDSHLQGFCRYEERCAGGVVVLRRAVVTLAPRGWGFGDGGEVRHVSQSVAHKYAPSRPVLSYFVRYLKLCFYCFLFWYEVY</sequence>
<dbReference type="Proteomes" id="UP000324222">
    <property type="component" value="Unassembled WGS sequence"/>
</dbReference>
<gene>
    <name evidence="1" type="ORF">E2C01_089798</name>
</gene>
<reference evidence="1 2" key="1">
    <citation type="submission" date="2019-05" db="EMBL/GenBank/DDBJ databases">
        <title>Another draft genome of Portunus trituberculatus and its Hox gene families provides insights of decapod evolution.</title>
        <authorList>
            <person name="Jeong J.-H."/>
            <person name="Song I."/>
            <person name="Kim S."/>
            <person name="Choi T."/>
            <person name="Kim D."/>
            <person name="Ryu S."/>
            <person name="Kim W."/>
        </authorList>
    </citation>
    <scope>NUCLEOTIDE SEQUENCE [LARGE SCALE GENOMIC DNA]</scope>
    <source>
        <tissue evidence="1">Muscle</tissue>
    </source>
</reference>
<evidence type="ECO:0000313" key="2">
    <source>
        <dbReference type="Proteomes" id="UP000324222"/>
    </source>
</evidence>
<organism evidence="1 2">
    <name type="scientific">Portunus trituberculatus</name>
    <name type="common">Swimming crab</name>
    <name type="synonym">Neptunus trituberculatus</name>
    <dbReference type="NCBI Taxonomy" id="210409"/>
    <lineage>
        <taxon>Eukaryota</taxon>
        <taxon>Metazoa</taxon>
        <taxon>Ecdysozoa</taxon>
        <taxon>Arthropoda</taxon>
        <taxon>Crustacea</taxon>
        <taxon>Multicrustacea</taxon>
        <taxon>Malacostraca</taxon>
        <taxon>Eumalacostraca</taxon>
        <taxon>Eucarida</taxon>
        <taxon>Decapoda</taxon>
        <taxon>Pleocyemata</taxon>
        <taxon>Brachyura</taxon>
        <taxon>Eubrachyura</taxon>
        <taxon>Portunoidea</taxon>
        <taxon>Portunidae</taxon>
        <taxon>Portuninae</taxon>
        <taxon>Portunus</taxon>
    </lineage>
</organism>
<accession>A0A5B7J9T2</accession>
<protein>
    <submittedName>
        <fullName evidence="1">Uncharacterized protein</fullName>
    </submittedName>
</protein>
<dbReference type="EMBL" id="VSRR010099311">
    <property type="protein sequence ID" value="MPC94621.1"/>
    <property type="molecule type" value="Genomic_DNA"/>
</dbReference>
<keyword evidence="2" id="KW-1185">Reference proteome</keyword>